<dbReference type="Gene3D" id="1.10.10.10">
    <property type="entry name" value="Winged helix-like DNA-binding domain superfamily/Winged helix DNA-binding domain"/>
    <property type="match status" value="1"/>
</dbReference>
<keyword evidence="1" id="KW-0678">Repressor</keyword>
<dbReference type="Pfam" id="PF00455">
    <property type="entry name" value="DeoRC"/>
    <property type="match status" value="1"/>
</dbReference>
<dbReference type="SUPFAM" id="SSF46785">
    <property type="entry name" value="Winged helix' DNA-binding domain"/>
    <property type="match status" value="1"/>
</dbReference>
<dbReference type="RefSeq" id="WP_085357361.1">
    <property type="nucleotide sequence ID" value="NZ_NAFD01000137.1"/>
</dbReference>
<dbReference type="Gene3D" id="3.40.50.1360">
    <property type="match status" value="1"/>
</dbReference>
<evidence type="ECO:0000256" key="1">
    <source>
        <dbReference type="ARBA" id="ARBA00022491"/>
    </source>
</evidence>
<keyword evidence="3" id="KW-0804">Transcription</keyword>
<keyword evidence="2" id="KW-0805">Transcription regulation</keyword>
<dbReference type="InterPro" id="IPR036388">
    <property type="entry name" value="WH-like_DNA-bd_sf"/>
</dbReference>
<dbReference type="InterPro" id="IPR037171">
    <property type="entry name" value="NagB/RpiA_transferase-like"/>
</dbReference>
<dbReference type="OrthoDB" id="9814815at2"/>
<accession>A0A1X3HEG8</accession>
<dbReference type="Pfam" id="PF08220">
    <property type="entry name" value="HTH_DeoR"/>
    <property type="match status" value="1"/>
</dbReference>
<gene>
    <name evidence="5" type="ORF">BSZ18_02195</name>
</gene>
<dbReference type="InterPro" id="IPR036390">
    <property type="entry name" value="WH_DNA-bd_sf"/>
</dbReference>
<dbReference type="SMART" id="SM01134">
    <property type="entry name" value="DeoRC"/>
    <property type="match status" value="1"/>
</dbReference>
<reference evidence="5 6" key="1">
    <citation type="submission" date="2017-03" db="EMBL/GenBank/DDBJ databases">
        <title>Whole genome sequences of fourteen strains of Bradyrhizobium canariense and one strain of Bradyrhizobium japonicum isolated from Lupinus (Papilionoideae: Genisteae) species in Algeria.</title>
        <authorList>
            <person name="Crovadore J."/>
            <person name="Chekireb D."/>
            <person name="Brachmann A."/>
            <person name="Chablais R."/>
            <person name="Cochard B."/>
            <person name="Lefort F."/>
        </authorList>
    </citation>
    <scope>NUCLEOTIDE SEQUENCE [LARGE SCALE GENOMIC DNA]</scope>
    <source>
        <strain evidence="5 6">UBMA195</strain>
    </source>
</reference>
<protein>
    <submittedName>
        <fullName evidence="5">DeoR family transcriptional regulator</fullName>
    </submittedName>
</protein>
<proteinExistence type="predicted"/>
<evidence type="ECO:0000313" key="6">
    <source>
        <dbReference type="Proteomes" id="UP000193553"/>
    </source>
</evidence>
<evidence type="ECO:0000313" key="5">
    <source>
        <dbReference type="EMBL" id="OSJ18472.1"/>
    </source>
</evidence>
<dbReference type="PANTHER" id="PTHR30363:SF4">
    <property type="entry name" value="GLYCEROL-3-PHOSPHATE REGULON REPRESSOR"/>
    <property type="match status" value="1"/>
</dbReference>
<dbReference type="PRINTS" id="PR00037">
    <property type="entry name" value="HTHLACR"/>
</dbReference>
<dbReference type="SUPFAM" id="SSF100950">
    <property type="entry name" value="NagB/RpiA/CoA transferase-like"/>
    <property type="match status" value="1"/>
</dbReference>
<dbReference type="SMART" id="SM00420">
    <property type="entry name" value="HTH_DEOR"/>
    <property type="match status" value="1"/>
</dbReference>
<evidence type="ECO:0000259" key="4">
    <source>
        <dbReference type="PROSITE" id="PS51000"/>
    </source>
</evidence>
<dbReference type="EMBL" id="NAFI01000129">
    <property type="protein sequence ID" value="OSJ18472.1"/>
    <property type="molecule type" value="Genomic_DNA"/>
</dbReference>
<dbReference type="InterPro" id="IPR050313">
    <property type="entry name" value="Carb_Metab_HTH_regulators"/>
</dbReference>
<organism evidence="5 6">
    <name type="scientific">Bradyrhizobium canariense</name>
    <dbReference type="NCBI Taxonomy" id="255045"/>
    <lineage>
        <taxon>Bacteria</taxon>
        <taxon>Pseudomonadati</taxon>
        <taxon>Pseudomonadota</taxon>
        <taxon>Alphaproteobacteria</taxon>
        <taxon>Hyphomicrobiales</taxon>
        <taxon>Nitrobacteraceae</taxon>
        <taxon>Bradyrhizobium</taxon>
    </lineage>
</organism>
<dbReference type="InterPro" id="IPR014036">
    <property type="entry name" value="DeoR-like_C"/>
</dbReference>
<sequence>MLRTATTRQTHILEIVREQGFASIEQLAVRFDVTQQTIRRLVNALCDQGLLRRVHGGVGLPVQNQNLAYGSRHRLNASAKRRIAHATANLIPDGTSLMIGLGTTPEYVAQALSRRRDLRVITNSLNVAAAFAHNPDVEISIAGGTLRQLDRDIIGESAARFFAGFRADFGIFGVGGIDEDGTLLDFHADEVKARQSIVANSRTSVLVADITKFGRNATVRGGHLDDCHHLVIDDRLPGSFRPIADRYGGLIHTARDARADFERLGHT</sequence>
<evidence type="ECO:0000256" key="2">
    <source>
        <dbReference type="ARBA" id="ARBA00023015"/>
    </source>
</evidence>
<name>A0A1X3HEG8_9BRAD</name>
<comment type="caution">
    <text evidence="5">The sequence shown here is derived from an EMBL/GenBank/DDBJ whole genome shotgun (WGS) entry which is preliminary data.</text>
</comment>
<feature type="domain" description="HTH deoR-type" evidence="4">
    <location>
        <begin position="5"/>
        <end position="60"/>
    </location>
</feature>
<evidence type="ECO:0000256" key="3">
    <source>
        <dbReference type="ARBA" id="ARBA00023163"/>
    </source>
</evidence>
<dbReference type="InterPro" id="IPR001034">
    <property type="entry name" value="DeoR_HTH"/>
</dbReference>
<dbReference type="AlphaFoldDB" id="A0A1X3HEG8"/>
<dbReference type="PANTHER" id="PTHR30363">
    <property type="entry name" value="HTH-TYPE TRANSCRIPTIONAL REGULATOR SRLR-RELATED"/>
    <property type="match status" value="1"/>
</dbReference>
<dbReference type="GO" id="GO:0003700">
    <property type="term" value="F:DNA-binding transcription factor activity"/>
    <property type="evidence" value="ECO:0007669"/>
    <property type="project" value="InterPro"/>
</dbReference>
<dbReference type="PROSITE" id="PS51000">
    <property type="entry name" value="HTH_DEOR_2"/>
    <property type="match status" value="1"/>
</dbReference>
<dbReference type="Proteomes" id="UP000193553">
    <property type="component" value="Unassembled WGS sequence"/>
</dbReference>